<dbReference type="InterPro" id="IPR058913">
    <property type="entry name" value="Integrase_dom_put"/>
</dbReference>
<dbReference type="Proteomes" id="UP001155660">
    <property type="component" value="Chromosome B22"/>
</dbReference>
<proteinExistence type="predicted"/>
<protein>
    <submittedName>
        <fullName evidence="2">Uncharacterized protein LOC122141660</fullName>
    </submittedName>
</protein>
<organism evidence="2">
    <name type="scientific">Cyprinus carpio</name>
    <name type="common">Common carp</name>
    <dbReference type="NCBI Taxonomy" id="7962"/>
    <lineage>
        <taxon>Eukaryota</taxon>
        <taxon>Metazoa</taxon>
        <taxon>Chordata</taxon>
        <taxon>Craniata</taxon>
        <taxon>Vertebrata</taxon>
        <taxon>Euteleostomi</taxon>
        <taxon>Actinopterygii</taxon>
        <taxon>Neopterygii</taxon>
        <taxon>Teleostei</taxon>
        <taxon>Ostariophysi</taxon>
        <taxon>Cypriniformes</taxon>
        <taxon>Cyprinidae</taxon>
        <taxon>Cyprininae</taxon>
        <taxon>Cyprinus</taxon>
    </lineage>
</organism>
<name>A0A9R0ANN1_CYPCA</name>
<evidence type="ECO:0000313" key="2">
    <source>
        <dbReference type="RefSeq" id="XP_042605529.1"/>
    </source>
</evidence>
<reference evidence="2" key="1">
    <citation type="submission" date="2025-08" db="UniProtKB">
        <authorList>
            <consortium name="RefSeq"/>
        </authorList>
    </citation>
    <scope>IDENTIFICATION</scope>
    <source>
        <tissue evidence="2">Muscle</tissue>
    </source>
</reference>
<dbReference type="KEGG" id="ccar:122141660"/>
<gene>
    <name evidence="2" type="primary">LOC122141660</name>
</gene>
<dbReference type="AlphaFoldDB" id="A0A9R0ANN1"/>
<dbReference type="OrthoDB" id="10045093at2759"/>
<dbReference type="PANTHER" id="PTHR46791:SF13">
    <property type="entry name" value="CLR5 DOMAIN-CONTAINING PROTEIN"/>
    <property type="match status" value="1"/>
</dbReference>
<accession>A0A9R0ANN1</accession>
<dbReference type="RefSeq" id="XP_042605529.1">
    <property type="nucleotide sequence ID" value="XM_042749595.1"/>
</dbReference>
<dbReference type="Pfam" id="PF24764">
    <property type="entry name" value="rva_4"/>
    <property type="match status" value="1"/>
</dbReference>
<sequence>MDDRIRFYFDQGLTQTEIALCLSVIDNLHISVRHLRRRLSGLQLYRRRQYSDPESVVNFIASQLEGPGRLHGYRMMHERCRLNGLRLTTAMVREIQISLDPSGVEERRGRRLRRRHYGVPGPNYLWHMDSYDKLKPYGIAVNGCIDGFSRHIIWMQAYFTNNNPRVIAGYYFRAVAERRGCPKIIRSDFGTENVHVNRLQEFLREDSTGTVHGPCVFQGTSQANQRIESWWGIYRRQNADYWMDMFKELQSAGDFTGDATDKGLIQFCFLSIIQDELDTVVNMWNNHRIRRSNGRDLQHGKPFLMYNLPELYQTKDYLDPVDAERLDVIIHENVCLWKSDIPCDRDLHDLCVLVMEENNLQPIAAATEALRLYKNIRPLVRELLGL</sequence>
<dbReference type="PANTHER" id="PTHR46791">
    <property type="entry name" value="EXPRESSED PROTEIN"/>
    <property type="match status" value="1"/>
</dbReference>
<evidence type="ECO:0000259" key="1">
    <source>
        <dbReference type="Pfam" id="PF24764"/>
    </source>
</evidence>
<feature type="domain" description="Integrase core" evidence="1">
    <location>
        <begin position="117"/>
        <end position="294"/>
    </location>
</feature>
<dbReference type="GeneID" id="122141660"/>